<proteinExistence type="predicted"/>
<evidence type="ECO:0000313" key="3">
    <source>
        <dbReference type="Proteomes" id="UP001233836"/>
    </source>
</evidence>
<dbReference type="EMBL" id="JAUSTI010000007">
    <property type="protein sequence ID" value="MDQ0171524.1"/>
    <property type="molecule type" value="Genomic_DNA"/>
</dbReference>
<protein>
    <submittedName>
        <fullName evidence="2">Uncharacterized protein</fullName>
    </submittedName>
</protein>
<name>A0ABT9WE70_9BACL</name>
<keyword evidence="1" id="KW-1133">Transmembrane helix</keyword>
<keyword evidence="1" id="KW-0472">Membrane</keyword>
<evidence type="ECO:0000313" key="2">
    <source>
        <dbReference type="EMBL" id="MDQ0171524.1"/>
    </source>
</evidence>
<evidence type="ECO:0000256" key="1">
    <source>
        <dbReference type="SAM" id="Phobius"/>
    </source>
</evidence>
<dbReference type="PANTHER" id="PTHR37305">
    <property type="entry name" value="INTEGRAL MEMBRANE PROTEIN-RELATED"/>
    <property type="match status" value="1"/>
</dbReference>
<dbReference type="PANTHER" id="PTHR37305:SF1">
    <property type="entry name" value="MEMBRANE PROTEIN"/>
    <property type="match status" value="1"/>
</dbReference>
<keyword evidence="1" id="KW-0812">Transmembrane</keyword>
<feature type="transmembrane region" description="Helical" evidence="1">
    <location>
        <begin position="46"/>
        <end position="65"/>
    </location>
</feature>
<dbReference type="Pfam" id="PF12730">
    <property type="entry name" value="ABC2_membrane_4"/>
    <property type="match status" value="1"/>
</dbReference>
<reference evidence="2 3" key="1">
    <citation type="submission" date="2023-07" db="EMBL/GenBank/DDBJ databases">
        <title>Sorghum-associated microbial communities from plants grown in Nebraska, USA.</title>
        <authorList>
            <person name="Schachtman D."/>
        </authorList>
    </citation>
    <scope>NUCLEOTIDE SEQUENCE [LARGE SCALE GENOMIC DNA]</scope>
    <source>
        <strain evidence="2 3">DS1314</strain>
    </source>
</reference>
<comment type="caution">
    <text evidence="2">The sequence shown here is derived from an EMBL/GenBank/DDBJ whole genome shotgun (WGS) entry which is preliminary data.</text>
</comment>
<accession>A0ABT9WE70</accession>
<feature type="transmembrane region" description="Helical" evidence="1">
    <location>
        <begin position="71"/>
        <end position="93"/>
    </location>
</feature>
<dbReference type="Proteomes" id="UP001233836">
    <property type="component" value="Unassembled WGS sequence"/>
</dbReference>
<organism evidence="2 3">
    <name type="scientific">Paenibacillus tundrae</name>
    <dbReference type="NCBI Taxonomy" id="528187"/>
    <lineage>
        <taxon>Bacteria</taxon>
        <taxon>Bacillati</taxon>
        <taxon>Bacillota</taxon>
        <taxon>Bacilli</taxon>
        <taxon>Bacillales</taxon>
        <taxon>Paenibacillaceae</taxon>
        <taxon>Paenibacillus</taxon>
    </lineage>
</organism>
<keyword evidence="3" id="KW-1185">Reference proteome</keyword>
<sequence length="164" mass="18870">MYASVFEWLGFGLVTSWTFGREYSDLTLKDMLVLPVLRGKIAIAKYVAIIFWCFIMMLISFAYALTLGFSIGLPGFSFAIVQHYLFLILYNWYSPRIIKCTSCPVCLYIAWLFGADQLCIYNFNVGIGVRPYCHRSLSVLACTCFTFAGKRNILYFPCWVLVIY</sequence>
<gene>
    <name evidence="2" type="ORF">J2T19_002986</name>
</gene>